<dbReference type="NCBIfam" id="NF047593">
    <property type="entry name" value="IS66_ISAeme5_TnpA"/>
    <property type="match status" value="1"/>
</dbReference>
<comment type="caution">
    <text evidence="1">The sequence shown here is derived from an EMBL/GenBank/DDBJ whole genome shotgun (WGS) entry which is preliminary data.</text>
</comment>
<accession>A0ABX0NDV5</accession>
<organism evidence="1 2">
    <name type="scientific">Massilia frigida</name>
    <dbReference type="NCBI Taxonomy" id="2609281"/>
    <lineage>
        <taxon>Bacteria</taxon>
        <taxon>Pseudomonadati</taxon>
        <taxon>Pseudomonadota</taxon>
        <taxon>Betaproteobacteria</taxon>
        <taxon>Burkholderiales</taxon>
        <taxon>Oxalobacteraceae</taxon>
        <taxon>Telluria group</taxon>
        <taxon>Massilia</taxon>
    </lineage>
</organism>
<evidence type="ECO:0000313" key="1">
    <source>
        <dbReference type="EMBL" id="NHZ83640.1"/>
    </source>
</evidence>
<protein>
    <recommendedName>
        <fullName evidence="3">IS66 family insertion sequence element accessory protein TnpB</fullName>
    </recommendedName>
</protein>
<dbReference type="Proteomes" id="UP000621455">
    <property type="component" value="Unassembled WGS sequence"/>
</dbReference>
<sequence length="121" mass="13302">MQRESNQHPWSARLQEQASADLGIQAWCVREGLTAPAFHYWRKRLAMRSRPTTKLIALPSVSARAEPALEVRTPSGYVIRIASQELMTSPTCCRLTAPPAGLLGLAQAGRKSADEKKPGLH</sequence>
<evidence type="ECO:0000313" key="2">
    <source>
        <dbReference type="Proteomes" id="UP000621455"/>
    </source>
</evidence>
<name>A0ABX0NDV5_9BURK</name>
<reference evidence="1 2" key="1">
    <citation type="submission" date="2019-10" db="EMBL/GenBank/DDBJ databases">
        <title>Taxonomy of Antarctic Massilia spp.: description of Massilia rubra sp. nov., Massilia aquatica sp. nov., Massilia mucilaginosa sp. nov., Massilia frigida sp. nov. isolated from streams, lakes and regoliths.</title>
        <authorList>
            <person name="Holochova P."/>
            <person name="Sedlacek I."/>
            <person name="Kralova S."/>
            <person name="Maslanova I."/>
            <person name="Busse H.-J."/>
            <person name="Stankova E."/>
            <person name="Vrbovska V."/>
            <person name="Kovarovic V."/>
            <person name="Bartak M."/>
            <person name="Svec P."/>
            <person name="Pantucek R."/>
        </authorList>
    </citation>
    <scope>NUCLEOTIDE SEQUENCE [LARGE SCALE GENOMIC DNA]</scope>
    <source>
        <strain evidence="1 2">CCM 8695</strain>
    </source>
</reference>
<dbReference type="EMBL" id="WHJG01000058">
    <property type="protein sequence ID" value="NHZ83640.1"/>
    <property type="molecule type" value="Genomic_DNA"/>
</dbReference>
<keyword evidence="2" id="KW-1185">Reference proteome</keyword>
<gene>
    <name evidence="1" type="ORF">F2P44_30890</name>
</gene>
<proteinExistence type="predicted"/>
<evidence type="ECO:0008006" key="3">
    <source>
        <dbReference type="Google" id="ProtNLM"/>
    </source>
</evidence>